<dbReference type="GO" id="GO:0004065">
    <property type="term" value="F:arylsulfatase activity"/>
    <property type="evidence" value="ECO:0007669"/>
    <property type="project" value="TreeGrafter"/>
</dbReference>
<dbReference type="EC" id="3.1.6.6" evidence="6"/>
<name>A0A517NVD6_9BACT</name>
<dbReference type="AlphaFoldDB" id="A0A517NVD6"/>
<keyword evidence="7" id="KW-1185">Reference proteome</keyword>
<dbReference type="PROSITE" id="PS00149">
    <property type="entry name" value="SULFATASE_2"/>
    <property type="match status" value="1"/>
</dbReference>
<dbReference type="InterPro" id="IPR050738">
    <property type="entry name" value="Sulfatase"/>
</dbReference>
<dbReference type="SUPFAM" id="SSF53649">
    <property type="entry name" value="Alkaline phosphatase-like"/>
    <property type="match status" value="1"/>
</dbReference>
<gene>
    <name evidence="6" type="primary">betC_13</name>
    <name evidence="6" type="ORF">K239x_30760</name>
</gene>
<dbReference type="InterPro" id="IPR000917">
    <property type="entry name" value="Sulfatase_N"/>
</dbReference>
<comment type="similarity">
    <text evidence="1">Belongs to the sulfatase family.</text>
</comment>
<proteinExistence type="inferred from homology"/>
<evidence type="ECO:0000313" key="6">
    <source>
        <dbReference type="EMBL" id="QDT11082.1"/>
    </source>
</evidence>
<evidence type="ECO:0000256" key="3">
    <source>
        <dbReference type="ARBA" id="ARBA00022801"/>
    </source>
</evidence>
<protein>
    <submittedName>
        <fullName evidence="6">Choline-sulfatase</fullName>
        <ecNumber evidence="6">3.1.6.6</ecNumber>
    </submittedName>
</protein>
<accession>A0A517NVD6</accession>
<dbReference type="GO" id="GO:0046872">
    <property type="term" value="F:metal ion binding"/>
    <property type="evidence" value="ECO:0007669"/>
    <property type="project" value="UniProtKB-KW"/>
</dbReference>
<feature type="domain" description="Sulfatase N-terminal" evidence="5">
    <location>
        <begin position="23"/>
        <end position="378"/>
    </location>
</feature>
<sequence length="506" mass="55708">MHLSIASATIATALADSASESLPNILFVLTDDQAPWAMGTAVDSGQYSGVMTANTPHMDRLAAEGVMFRNFFCTTPVCSPARASLMTGRYATDFGIEDFITHPKHKLFAPQRQVALDPDQSVTFAEALKAAGYRTALVGKWHLGEWTLPGNQRLHPTAHGFDYFMGLPSGGTSPSNPELEKDGVVSKFDGLTTDILFDDAISYLQQNRTNPQPFLLCLHTRAPHGAWLPVAPADWDAYEGQEVTIPAYDGLDVAKTKKNMREYLASTSGVDRNLGRLLDAIDGLPKNRETVVVFTSDHGYNLGHNGIWHKGNGIWATKRKPPGPTHNGTRVISNKYRPNLYDLSLKVPMIIRWPGVVRPGTVIDDTASSLDMFPTLVAIGNGKTPLPQTSKPLAIGRDLNPLLRGQEVADWDQDFFAQYTMIHYAQATLRCYRTPKFKLVRDFHNEGRDEFFDLIADPDESVNLIDEKSSAIQSNIERLHAKLIAKMIQLGDPLAAEVSAEVPVGR</sequence>
<dbReference type="RefSeq" id="WP_419188960.1">
    <property type="nucleotide sequence ID" value="NZ_CP036526.1"/>
</dbReference>
<dbReference type="InterPro" id="IPR017850">
    <property type="entry name" value="Alkaline_phosphatase_core_sf"/>
</dbReference>
<keyword evidence="4" id="KW-0106">Calcium</keyword>
<dbReference type="Gene3D" id="3.40.720.10">
    <property type="entry name" value="Alkaline Phosphatase, subunit A"/>
    <property type="match status" value="2"/>
</dbReference>
<dbReference type="InterPro" id="IPR024607">
    <property type="entry name" value="Sulfatase_CS"/>
</dbReference>
<dbReference type="GO" id="GO:0047753">
    <property type="term" value="F:choline-sulfatase activity"/>
    <property type="evidence" value="ECO:0007669"/>
    <property type="project" value="UniProtKB-EC"/>
</dbReference>
<evidence type="ECO:0000256" key="1">
    <source>
        <dbReference type="ARBA" id="ARBA00008779"/>
    </source>
</evidence>
<keyword evidence="2" id="KW-0479">Metal-binding</keyword>
<keyword evidence="3 6" id="KW-0378">Hydrolase</keyword>
<organism evidence="6 7">
    <name type="scientific">Stieleria marina</name>
    <dbReference type="NCBI Taxonomy" id="1930275"/>
    <lineage>
        <taxon>Bacteria</taxon>
        <taxon>Pseudomonadati</taxon>
        <taxon>Planctomycetota</taxon>
        <taxon>Planctomycetia</taxon>
        <taxon>Pirellulales</taxon>
        <taxon>Pirellulaceae</taxon>
        <taxon>Stieleria</taxon>
    </lineage>
</organism>
<dbReference type="PANTHER" id="PTHR42693:SF53">
    <property type="entry name" value="ENDO-4-O-SULFATASE"/>
    <property type="match status" value="1"/>
</dbReference>
<dbReference type="PANTHER" id="PTHR42693">
    <property type="entry name" value="ARYLSULFATASE FAMILY MEMBER"/>
    <property type="match status" value="1"/>
</dbReference>
<dbReference type="Pfam" id="PF00884">
    <property type="entry name" value="Sulfatase"/>
    <property type="match status" value="1"/>
</dbReference>
<evidence type="ECO:0000256" key="2">
    <source>
        <dbReference type="ARBA" id="ARBA00022723"/>
    </source>
</evidence>
<evidence type="ECO:0000313" key="7">
    <source>
        <dbReference type="Proteomes" id="UP000319817"/>
    </source>
</evidence>
<dbReference type="EMBL" id="CP036526">
    <property type="protein sequence ID" value="QDT11082.1"/>
    <property type="molecule type" value="Genomic_DNA"/>
</dbReference>
<dbReference type="Proteomes" id="UP000319817">
    <property type="component" value="Chromosome"/>
</dbReference>
<evidence type="ECO:0000259" key="5">
    <source>
        <dbReference type="Pfam" id="PF00884"/>
    </source>
</evidence>
<evidence type="ECO:0000256" key="4">
    <source>
        <dbReference type="ARBA" id="ARBA00022837"/>
    </source>
</evidence>
<reference evidence="6 7" key="1">
    <citation type="submission" date="2019-02" db="EMBL/GenBank/DDBJ databases">
        <title>Deep-cultivation of Planctomycetes and their phenomic and genomic characterization uncovers novel biology.</title>
        <authorList>
            <person name="Wiegand S."/>
            <person name="Jogler M."/>
            <person name="Boedeker C."/>
            <person name="Pinto D."/>
            <person name="Vollmers J."/>
            <person name="Rivas-Marin E."/>
            <person name="Kohn T."/>
            <person name="Peeters S.H."/>
            <person name="Heuer A."/>
            <person name="Rast P."/>
            <person name="Oberbeckmann S."/>
            <person name="Bunk B."/>
            <person name="Jeske O."/>
            <person name="Meyerdierks A."/>
            <person name="Storesund J.E."/>
            <person name="Kallscheuer N."/>
            <person name="Luecker S."/>
            <person name="Lage O.M."/>
            <person name="Pohl T."/>
            <person name="Merkel B.J."/>
            <person name="Hornburger P."/>
            <person name="Mueller R.-W."/>
            <person name="Bruemmer F."/>
            <person name="Labrenz M."/>
            <person name="Spormann A.M."/>
            <person name="Op den Camp H."/>
            <person name="Overmann J."/>
            <person name="Amann R."/>
            <person name="Jetten M.S.M."/>
            <person name="Mascher T."/>
            <person name="Medema M.H."/>
            <person name="Devos D.P."/>
            <person name="Kaster A.-K."/>
            <person name="Ovreas L."/>
            <person name="Rohde M."/>
            <person name="Galperin M.Y."/>
            <person name="Jogler C."/>
        </authorList>
    </citation>
    <scope>NUCLEOTIDE SEQUENCE [LARGE SCALE GENOMIC DNA]</scope>
    <source>
        <strain evidence="6 7">K23_9</strain>
    </source>
</reference>
<dbReference type="PROSITE" id="PS00523">
    <property type="entry name" value="SULFATASE_1"/>
    <property type="match status" value="1"/>
</dbReference>